<protein>
    <submittedName>
        <fullName evidence="2">Uncharacterized protein</fullName>
    </submittedName>
</protein>
<evidence type="ECO:0000256" key="1">
    <source>
        <dbReference type="SAM" id="Phobius"/>
    </source>
</evidence>
<dbReference type="KEGG" id="bbae:FRD01_06295"/>
<evidence type="ECO:0000313" key="2">
    <source>
        <dbReference type="EMBL" id="QED26856.1"/>
    </source>
</evidence>
<dbReference type="Pfam" id="PF01469">
    <property type="entry name" value="Pentapeptide_2"/>
    <property type="match status" value="1"/>
</dbReference>
<evidence type="ECO:0000313" key="3">
    <source>
        <dbReference type="Proteomes" id="UP000321595"/>
    </source>
</evidence>
<dbReference type="InterPro" id="IPR002989">
    <property type="entry name" value="Mycobac_pentapep"/>
</dbReference>
<organism evidence="2 3">
    <name type="scientific">Microvenator marinus</name>
    <dbReference type="NCBI Taxonomy" id="2600177"/>
    <lineage>
        <taxon>Bacteria</taxon>
        <taxon>Deltaproteobacteria</taxon>
        <taxon>Bradymonadales</taxon>
        <taxon>Microvenatoraceae</taxon>
        <taxon>Microvenator</taxon>
    </lineage>
</organism>
<accession>A0A5B8XT82</accession>
<dbReference type="EMBL" id="CP042467">
    <property type="protein sequence ID" value="QED26856.1"/>
    <property type="molecule type" value="Genomic_DNA"/>
</dbReference>
<proteinExistence type="predicted"/>
<dbReference type="AlphaFoldDB" id="A0A5B8XT82"/>
<name>A0A5B8XT82_9DELT</name>
<reference evidence="2 3" key="1">
    <citation type="submission" date="2019-08" db="EMBL/GenBank/DDBJ databases">
        <authorList>
            <person name="Liang Q."/>
        </authorList>
    </citation>
    <scope>NUCLEOTIDE SEQUENCE [LARGE SCALE GENOMIC DNA]</scope>
    <source>
        <strain evidence="2 3">V1718</strain>
    </source>
</reference>
<sequence>MGRGVNFHRLHRFFRFNLGLFNLGLFNLGLFNHGLFNFRDFNHGLFNGFLNKSRENRDGDAFRF</sequence>
<keyword evidence="1" id="KW-0472">Membrane</keyword>
<keyword evidence="1" id="KW-0812">Transmembrane</keyword>
<dbReference type="Proteomes" id="UP000321595">
    <property type="component" value="Chromosome"/>
</dbReference>
<gene>
    <name evidence="2" type="ORF">FRD01_06295</name>
</gene>
<keyword evidence="3" id="KW-1185">Reference proteome</keyword>
<feature type="transmembrane region" description="Helical" evidence="1">
    <location>
        <begin position="12"/>
        <end position="31"/>
    </location>
</feature>
<keyword evidence="1" id="KW-1133">Transmembrane helix</keyword>